<keyword evidence="2" id="KW-1185">Reference proteome</keyword>
<accession>A0ABQ7EEM5</accession>
<comment type="caution">
    <text evidence="1">The sequence shown here is derived from an EMBL/GenBank/DDBJ whole genome shotgun (WGS) entry which is preliminary data.</text>
</comment>
<reference evidence="1 2" key="1">
    <citation type="journal article" date="2020" name="BMC Genomics">
        <title>Intraspecific diversification of the crop wild relative Brassica cretica Lam. using demographic model selection.</title>
        <authorList>
            <person name="Kioukis A."/>
            <person name="Michalopoulou V.A."/>
            <person name="Briers L."/>
            <person name="Pirintsos S."/>
            <person name="Studholme D.J."/>
            <person name="Pavlidis P."/>
            <person name="Sarris P.F."/>
        </authorList>
    </citation>
    <scope>NUCLEOTIDE SEQUENCE [LARGE SCALE GENOMIC DNA]</scope>
    <source>
        <strain evidence="2">cv. PFS-1207/04</strain>
    </source>
</reference>
<protein>
    <submittedName>
        <fullName evidence="1">Uncharacterized protein</fullName>
    </submittedName>
</protein>
<gene>
    <name evidence="1" type="ORF">DY000_02025251</name>
</gene>
<dbReference type="Proteomes" id="UP000266723">
    <property type="component" value="Unassembled WGS sequence"/>
</dbReference>
<evidence type="ECO:0000313" key="2">
    <source>
        <dbReference type="Proteomes" id="UP000266723"/>
    </source>
</evidence>
<sequence length="60" mass="6732">MSSIMVSSESTIGPRRRETCLLSSLRVLIGDWSIGAFPAALEFEGFEDPPEEWRCLPSSW</sequence>
<proteinExistence type="predicted"/>
<evidence type="ECO:0000313" key="1">
    <source>
        <dbReference type="EMBL" id="KAF3595070.1"/>
    </source>
</evidence>
<dbReference type="EMBL" id="QGKV02000299">
    <property type="protein sequence ID" value="KAF3595070.1"/>
    <property type="molecule type" value="Genomic_DNA"/>
</dbReference>
<name>A0ABQ7EEM5_BRACR</name>
<organism evidence="1 2">
    <name type="scientific">Brassica cretica</name>
    <name type="common">Mustard</name>
    <dbReference type="NCBI Taxonomy" id="69181"/>
    <lineage>
        <taxon>Eukaryota</taxon>
        <taxon>Viridiplantae</taxon>
        <taxon>Streptophyta</taxon>
        <taxon>Embryophyta</taxon>
        <taxon>Tracheophyta</taxon>
        <taxon>Spermatophyta</taxon>
        <taxon>Magnoliopsida</taxon>
        <taxon>eudicotyledons</taxon>
        <taxon>Gunneridae</taxon>
        <taxon>Pentapetalae</taxon>
        <taxon>rosids</taxon>
        <taxon>malvids</taxon>
        <taxon>Brassicales</taxon>
        <taxon>Brassicaceae</taxon>
        <taxon>Brassiceae</taxon>
        <taxon>Brassica</taxon>
    </lineage>
</organism>